<keyword evidence="3" id="KW-1185">Reference proteome</keyword>
<dbReference type="InterPro" id="IPR029043">
    <property type="entry name" value="GcvT/YgfZ_C"/>
</dbReference>
<evidence type="ECO:0000313" key="2">
    <source>
        <dbReference type="EMBL" id="CAI8008560.1"/>
    </source>
</evidence>
<dbReference type="SUPFAM" id="SSF101790">
    <property type="entry name" value="Aminomethyltransferase beta-barrel domain"/>
    <property type="match status" value="1"/>
</dbReference>
<dbReference type="InterPro" id="IPR013977">
    <property type="entry name" value="GcvT_C"/>
</dbReference>
<gene>
    <name evidence="2" type="ORF">GBAR_LOCUS5861</name>
</gene>
<dbReference type="AlphaFoldDB" id="A0AA35WBD7"/>
<dbReference type="EMBL" id="CASHTH010000865">
    <property type="protein sequence ID" value="CAI8008560.1"/>
    <property type="molecule type" value="Genomic_DNA"/>
</dbReference>
<protein>
    <submittedName>
        <fullName evidence="2">Aminomethyltransferase</fullName>
    </submittedName>
</protein>
<dbReference type="Proteomes" id="UP001174909">
    <property type="component" value="Unassembled WGS sequence"/>
</dbReference>
<name>A0AA35WBD7_GEOBA</name>
<evidence type="ECO:0000259" key="1">
    <source>
        <dbReference type="Pfam" id="PF08669"/>
    </source>
</evidence>
<feature type="domain" description="Aminomethyltransferase C-terminal" evidence="1">
    <location>
        <begin position="4"/>
        <end position="67"/>
    </location>
</feature>
<accession>A0AA35WBD7</accession>
<dbReference type="Pfam" id="PF08669">
    <property type="entry name" value="GCV_T_C"/>
    <property type="match status" value="1"/>
</dbReference>
<dbReference type="Gene3D" id="2.40.30.110">
    <property type="entry name" value="Aminomethyltransferase beta-barrel domains"/>
    <property type="match status" value="1"/>
</dbReference>
<comment type="caution">
    <text evidence="2">The sequence shown here is derived from an EMBL/GenBank/DDBJ whole genome shotgun (WGS) entry which is preliminary data.</text>
</comment>
<sequence length="88" mass="9351">MSNKLVGFVMLDGKTPEEGVPVVTGAKPIGRVTSARFSPTMGKGFGLAWVPVELAQDGAEIHIIMPCNSHAGVHSAHAAFLRPRWRTG</sequence>
<proteinExistence type="predicted"/>
<organism evidence="2 3">
    <name type="scientific">Geodia barretti</name>
    <name type="common">Barrett's horny sponge</name>
    <dbReference type="NCBI Taxonomy" id="519541"/>
    <lineage>
        <taxon>Eukaryota</taxon>
        <taxon>Metazoa</taxon>
        <taxon>Porifera</taxon>
        <taxon>Demospongiae</taxon>
        <taxon>Heteroscleromorpha</taxon>
        <taxon>Tetractinellida</taxon>
        <taxon>Astrophorina</taxon>
        <taxon>Geodiidae</taxon>
        <taxon>Geodia</taxon>
    </lineage>
</organism>
<reference evidence="2" key="1">
    <citation type="submission" date="2023-03" db="EMBL/GenBank/DDBJ databases">
        <authorList>
            <person name="Steffen K."/>
            <person name="Cardenas P."/>
        </authorList>
    </citation>
    <scope>NUCLEOTIDE SEQUENCE</scope>
</reference>
<evidence type="ECO:0000313" key="3">
    <source>
        <dbReference type="Proteomes" id="UP001174909"/>
    </source>
</evidence>